<reference evidence="8" key="1">
    <citation type="journal article" date="2019" name="Nat. Commun.">
        <title>Genome-wide association mapping of date palm fruit traits.</title>
        <authorList>
            <person name="Hazzouri K.M."/>
            <person name="Gros-Balthazard M."/>
            <person name="Flowers J.M."/>
            <person name="Copetti D."/>
            <person name="Lemansour A."/>
            <person name="Lebrun M."/>
            <person name="Masmoudi K."/>
            <person name="Ferrand S."/>
            <person name="Dhar M.I."/>
            <person name="Fresquez Z.A."/>
            <person name="Rosas U."/>
            <person name="Zhang J."/>
            <person name="Talag J."/>
            <person name="Lee S."/>
            <person name="Kudrna D."/>
            <person name="Powell R.F."/>
            <person name="Leitch I.J."/>
            <person name="Krueger R.R."/>
            <person name="Wing R.A."/>
            <person name="Amiri K.M.A."/>
            <person name="Purugganan M.D."/>
        </authorList>
    </citation>
    <scope>NUCLEOTIDE SEQUENCE [LARGE SCALE GENOMIC DNA]</scope>
    <source>
        <strain evidence="8">cv. Khalas</strain>
    </source>
</reference>
<accession>A0A8B9AAZ2</accession>
<dbReference type="GO" id="GO:0009736">
    <property type="term" value="P:cytokinin-activated signaling pathway"/>
    <property type="evidence" value="ECO:0007669"/>
    <property type="project" value="UniProtKB-KW"/>
</dbReference>
<gene>
    <name evidence="9" type="primary">LOC108511127</name>
</gene>
<comment type="similarity">
    <text evidence="6">Belongs to the SOFL plant protein family.</text>
</comment>
<evidence type="ECO:0000256" key="7">
    <source>
        <dbReference type="SAM" id="MobiDB-lite"/>
    </source>
</evidence>
<dbReference type="PANTHER" id="PTHR33347">
    <property type="entry name" value="OSJNBA0091C07.3 PROTEIN"/>
    <property type="match status" value="1"/>
</dbReference>
<protein>
    <submittedName>
        <fullName evidence="9">Protein SOB FIVE-LIKE 3 isoform X2</fullName>
    </submittedName>
</protein>
<dbReference type="Proteomes" id="UP000228380">
    <property type="component" value="Chromosome 7"/>
</dbReference>
<keyword evidence="8" id="KW-1185">Reference proteome</keyword>
<proteinExistence type="inferred from homology"/>
<feature type="compositionally biased region" description="Acidic residues" evidence="7">
    <location>
        <begin position="44"/>
        <end position="59"/>
    </location>
</feature>
<name>A0A8B9AAZ2_PHODC</name>
<dbReference type="GO" id="GO:0009691">
    <property type="term" value="P:cytokinin biosynthetic process"/>
    <property type="evidence" value="ECO:0007669"/>
    <property type="project" value="UniProtKB-KW"/>
</dbReference>
<organism evidence="8 9">
    <name type="scientific">Phoenix dactylifera</name>
    <name type="common">Date palm</name>
    <dbReference type="NCBI Taxonomy" id="42345"/>
    <lineage>
        <taxon>Eukaryota</taxon>
        <taxon>Viridiplantae</taxon>
        <taxon>Streptophyta</taxon>
        <taxon>Embryophyta</taxon>
        <taxon>Tracheophyta</taxon>
        <taxon>Spermatophyta</taxon>
        <taxon>Magnoliopsida</taxon>
        <taxon>Liliopsida</taxon>
        <taxon>Arecaceae</taxon>
        <taxon>Coryphoideae</taxon>
        <taxon>Phoeniceae</taxon>
        <taxon>Phoenix</taxon>
    </lineage>
</organism>
<sequence>MIQRCSKVSGVMESSPLIMEAEECSSCESGWTMYLSSPMHDGGDSDAELQPNDEEEDDANDRCRNESDDGSEGEDNDSMASDASTGPIQRKHGDTKCDQSSLICRLEHDDDDDGIEEDERNQYHLSYSCKKFCEANKMKSGRRVGVSHKEDGAASFFHTGSKVKKASGFNQKKKKASGK</sequence>
<keyword evidence="2" id="KW-0963">Cytoplasm</keyword>
<comment type="subcellular location">
    <subcellularLocation>
        <location evidence="1">Cytoplasm</location>
    </subcellularLocation>
</comment>
<reference evidence="9" key="2">
    <citation type="submission" date="2025-08" db="UniProtKB">
        <authorList>
            <consortium name="RefSeq"/>
        </authorList>
    </citation>
    <scope>IDENTIFICATION</scope>
    <source>
        <tissue evidence="9">Young leaves</tissue>
    </source>
</reference>
<dbReference type="AlphaFoldDB" id="A0A8B9AAZ2"/>
<dbReference type="RefSeq" id="XP_038983861.1">
    <property type="nucleotide sequence ID" value="XM_039127933.1"/>
</dbReference>
<keyword evidence="3" id="KW-0203">Cytokinin biosynthesis</keyword>
<feature type="region of interest" description="Disordered" evidence="7">
    <location>
        <begin position="35"/>
        <end position="101"/>
    </location>
</feature>
<evidence type="ECO:0000313" key="8">
    <source>
        <dbReference type="Proteomes" id="UP000228380"/>
    </source>
</evidence>
<keyword evidence="5" id="KW-0539">Nucleus</keyword>
<dbReference type="GeneID" id="108511127"/>
<feature type="compositionally biased region" description="Acidic residues" evidence="7">
    <location>
        <begin position="68"/>
        <end position="77"/>
    </location>
</feature>
<keyword evidence="4" id="KW-0932">Cytokinin signaling pathway</keyword>
<evidence type="ECO:0000256" key="5">
    <source>
        <dbReference type="ARBA" id="ARBA00023242"/>
    </source>
</evidence>
<evidence type="ECO:0000313" key="9">
    <source>
        <dbReference type="RefSeq" id="XP_038983861.1"/>
    </source>
</evidence>
<dbReference type="GO" id="GO:0005737">
    <property type="term" value="C:cytoplasm"/>
    <property type="evidence" value="ECO:0007669"/>
    <property type="project" value="UniProtKB-SubCell"/>
</dbReference>
<evidence type="ECO:0000256" key="1">
    <source>
        <dbReference type="ARBA" id="ARBA00004496"/>
    </source>
</evidence>
<evidence type="ECO:0000256" key="3">
    <source>
        <dbReference type="ARBA" id="ARBA00022712"/>
    </source>
</evidence>
<evidence type="ECO:0000256" key="6">
    <source>
        <dbReference type="ARBA" id="ARBA00024199"/>
    </source>
</evidence>
<dbReference type="PANTHER" id="PTHR33347:SF31">
    <property type="entry name" value="PROTEIN SOB FIVE-LIKE 1"/>
    <property type="match status" value="1"/>
</dbReference>
<dbReference type="InterPro" id="IPR044670">
    <property type="entry name" value="SOFL"/>
</dbReference>
<evidence type="ECO:0000256" key="4">
    <source>
        <dbReference type="ARBA" id="ARBA00022864"/>
    </source>
</evidence>
<evidence type="ECO:0000256" key="2">
    <source>
        <dbReference type="ARBA" id="ARBA00022490"/>
    </source>
</evidence>